<sequence length="113" mass="12383">MPKDHKIQSFWSYDVSKYVAESNPPMGSMRFEMGKHDSSWRRVQGFSSSVVRCLVIVTVFGQCAGGKPISETLQRALSAVRGPSPGAKKLLNIPEDGGLSKLANVSILSQWDN</sequence>
<dbReference type="EMBL" id="ODYU01004295">
    <property type="protein sequence ID" value="SOQ44011.1"/>
    <property type="molecule type" value="Genomic_DNA"/>
</dbReference>
<proteinExistence type="predicted"/>
<organism evidence="1">
    <name type="scientific">Spodoptera frugiperda</name>
    <name type="common">Fall armyworm</name>
    <dbReference type="NCBI Taxonomy" id="7108"/>
    <lineage>
        <taxon>Eukaryota</taxon>
        <taxon>Metazoa</taxon>
        <taxon>Ecdysozoa</taxon>
        <taxon>Arthropoda</taxon>
        <taxon>Hexapoda</taxon>
        <taxon>Insecta</taxon>
        <taxon>Pterygota</taxon>
        <taxon>Neoptera</taxon>
        <taxon>Endopterygota</taxon>
        <taxon>Lepidoptera</taxon>
        <taxon>Glossata</taxon>
        <taxon>Ditrysia</taxon>
        <taxon>Noctuoidea</taxon>
        <taxon>Noctuidae</taxon>
        <taxon>Amphipyrinae</taxon>
        <taxon>Spodoptera</taxon>
    </lineage>
</organism>
<name>A0A2H1VT36_SPOFR</name>
<evidence type="ECO:0000313" key="1">
    <source>
        <dbReference type="EMBL" id="SOQ44011.1"/>
    </source>
</evidence>
<protein>
    <submittedName>
        <fullName evidence="1">SFRICE_016302</fullName>
    </submittedName>
</protein>
<dbReference type="AlphaFoldDB" id="A0A2H1VT36"/>
<reference evidence="1" key="1">
    <citation type="submission" date="2016-07" db="EMBL/GenBank/DDBJ databases">
        <authorList>
            <person name="Bretaudeau A."/>
        </authorList>
    </citation>
    <scope>NUCLEOTIDE SEQUENCE</scope>
    <source>
        <strain evidence="1">Rice</strain>
        <tissue evidence="1">Whole body</tissue>
    </source>
</reference>
<gene>
    <name evidence="1" type="ORF">SFRICE_016302</name>
</gene>
<accession>A0A2H1VT36</accession>